<protein>
    <recommendedName>
        <fullName evidence="1">DUF7352 domain-containing protein</fullName>
    </recommendedName>
</protein>
<dbReference type="EMBL" id="AP014809">
    <property type="protein sequence ID" value="BAU93339.1"/>
    <property type="molecule type" value="Genomic_DNA"/>
</dbReference>
<evidence type="ECO:0000259" key="1">
    <source>
        <dbReference type="Pfam" id="PF24043"/>
    </source>
</evidence>
<dbReference type="Pfam" id="PF24043">
    <property type="entry name" value="DUF7352"/>
    <property type="match status" value="1"/>
</dbReference>
<evidence type="ECO:0000313" key="2">
    <source>
        <dbReference type="EMBL" id="BAU93339.1"/>
    </source>
</evidence>
<organism evidence="2 3">
    <name type="scientific">Methylorubrum populi</name>
    <dbReference type="NCBI Taxonomy" id="223967"/>
    <lineage>
        <taxon>Bacteria</taxon>
        <taxon>Pseudomonadati</taxon>
        <taxon>Pseudomonadota</taxon>
        <taxon>Alphaproteobacteria</taxon>
        <taxon>Hyphomicrobiales</taxon>
        <taxon>Methylobacteriaceae</taxon>
        <taxon>Methylorubrum</taxon>
    </lineage>
</organism>
<dbReference type="OrthoDB" id="8453920at2"/>
<dbReference type="RefSeq" id="WP_096487088.1">
    <property type="nucleotide sequence ID" value="NZ_AP014809.1"/>
</dbReference>
<sequence>MSEQAVWKFPVRIADGRQEITGPGLPRPVHFALQDGIPTVWAVVSPWERHELPRGIYIVGTGHPIPTGCTHVGSLQDGGFVWHLFMEGQ</sequence>
<accession>A0A160PIP8</accession>
<dbReference type="InterPro" id="IPR055776">
    <property type="entry name" value="DUF7352"/>
</dbReference>
<evidence type="ECO:0000313" key="3">
    <source>
        <dbReference type="Proteomes" id="UP000218288"/>
    </source>
</evidence>
<dbReference type="AlphaFoldDB" id="A0A160PIP8"/>
<name>A0A160PIP8_9HYPH</name>
<reference evidence="2 3" key="1">
    <citation type="journal article" date="2016" name="Genome Announc.">
        <title>Complete Genome Sequence of Methylobacterium populi P-1M, Isolated from Pink-Pigmented Household Biofilm.</title>
        <authorList>
            <person name="Morohoshi T."/>
            <person name="Ikeda T."/>
        </authorList>
    </citation>
    <scope>NUCLEOTIDE SEQUENCE [LARGE SCALE GENOMIC DNA]</scope>
    <source>
        <strain evidence="2 3">P-1M</strain>
    </source>
</reference>
<feature type="domain" description="DUF7352" evidence="1">
    <location>
        <begin position="4"/>
        <end position="87"/>
    </location>
</feature>
<proteinExistence type="predicted"/>
<gene>
    <name evidence="2" type="ORF">MPPM_4734</name>
</gene>
<dbReference type="Proteomes" id="UP000218288">
    <property type="component" value="Chromosome"/>
</dbReference>